<reference evidence="1" key="1">
    <citation type="submission" date="2018-06" db="EMBL/GenBank/DDBJ databases">
        <authorList>
            <person name="Zhirakovskaya E."/>
        </authorList>
    </citation>
    <scope>NUCLEOTIDE SEQUENCE</scope>
</reference>
<name>A0A3B0X6M7_9ZZZZ</name>
<dbReference type="AlphaFoldDB" id="A0A3B0X6M7"/>
<organism evidence="1">
    <name type="scientific">hydrothermal vent metagenome</name>
    <dbReference type="NCBI Taxonomy" id="652676"/>
    <lineage>
        <taxon>unclassified sequences</taxon>
        <taxon>metagenomes</taxon>
        <taxon>ecological metagenomes</taxon>
    </lineage>
</organism>
<accession>A0A3B0X6M7</accession>
<sequence length="146" mass="16635">MSLSEPVKEFEGELDLPENQQMIRFLKQHQPSAYADIVQLLVASTEGLGDIKFYCPDTDNHAYYLAHTHDGVIFAAAIGMSALMYRLPKQSMAQALEKGGEVLPDFGESWVSFNPFWPEREDEQEKTDHSSAMKQWCKQAYHYAKS</sequence>
<dbReference type="EMBL" id="UOFG01000067">
    <property type="protein sequence ID" value="VAW59122.1"/>
    <property type="molecule type" value="Genomic_DNA"/>
</dbReference>
<protein>
    <submittedName>
        <fullName evidence="1">Uncharacterized protein</fullName>
    </submittedName>
</protein>
<proteinExistence type="predicted"/>
<evidence type="ECO:0000313" key="1">
    <source>
        <dbReference type="EMBL" id="VAW59122.1"/>
    </source>
</evidence>
<gene>
    <name evidence="1" type="ORF">MNBD_GAMMA11-2937</name>
</gene>